<dbReference type="EMBL" id="JABJNZ010000046">
    <property type="protein sequence ID" value="MBT4870613.1"/>
    <property type="molecule type" value="Genomic_DNA"/>
</dbReference>
<dbReference type="Proteomes" id="UP000722459">
    <property type="component" value="Unassembled WGS sequence"/>
</dbReference>
<dbReference type="GO" id="GO:0022625">
    <property type="term" value="C:cytosolic large ribosomal subunit"/>
    <property type="evidence" value="ECO:0007669"/>
    <property type="project" value="TreeGrafter"/>
</dbReference>
<organism evidence="3 4">
    <name type="scientific">Candidatus Iainarchaeum sp</name>
    <dbReference type="NCBI Taxonomy" id="3101447"/>
    <lineage>
        <taxon>Archaea</taxon>
        <taxon>Candidatus Iainarchaeota</taxon>
        <taxon>Candidatus Iainarchaeia</taxon>
        <taxon>Candidatus Iainarchaeales</taxon>
        <taxon>Candidatus Iainarchaeaceae</taxon>
        <taxon>Candidatus Iainarchaeum</taxon>
    </lineage>
</organism>
<proteinExistence type="inferred from homology"/>
<evidence type="ECO:0000313" key="3">
    <source>
        <dbReference type="EMBL" id="MBT4870613.1"/>
    </source>
</evidence>
<sequence>MYAIIRVRGSVNIKPKIKKTFELLNLASVNHMSIWPEEVANLKMLKKVENYATFGTISEKVLGEVITKKAKALTGELDVKQAIKTLASGKTIKEAGIKNCFKLNSPKKGYERKGIKKPFSIGGALGNRKDKMDELVKKMM</sequence>
<dbReference type="Pfam" id="PF00327">
    <property type="entry name" value="Ribosomal_L30"/>
    <property type="match status" value="1"/>
</dbReference>
<comment type="caution">
    <text evidence="3">The sequence shown here is derived from an EMBL/GenBank/DDBJ whole genome shotgun (WGS) entry which is preliminary data.</text>
</comment>
<dbReference type="GO" id="GO:0003735">
    <property type="term" value="F:structural constituent of ribosome"/>
    <property type="evidence" value="ECO:0007669"/>
    <property type="project" value="TreeGrafter"/>
</dbReference>
<evidence type="ECO:0000259" key="2">
    <source>
        <dbReference type="Pfam" id="PF00327"/>
    </source>
</evidence>
<dbReference type="GO" id="GO:0000463">
    <property type="term" value="P:maturation of LSU-rRNA from tricistronic rRNA transcript (SSU-rRNA, 5.8S rRNA, LSU-rRNA)"/>
    <property type="evidence" value="ECO:0007669"/>
    <property type="project" value="TreeGrafter"/>
</dbReference>
<dbReference type="InterPro" id="IPR039699">
    <property type="entry name" value="Ribosomal_uL30"/>
</dbReference>
<protein>
    <submittedName>
        <fullName evidence="3">50S ribosomal protein L30</fullName>
    </submittedName>
</protein>
<accession>A0A8T5GF26</accession>
<dbReference type="GO" id="GO:0003723">
    <property type="term" value="F:RNA binding"/>
    <property type="evidence" value="ECO:0007669"/>
    <property type="project" value="TreeGrafter"/>
</dbReference>
<dbReference type="Gene3D" id="3.30.1390.20">
    <property type="entry name" value="Ribosomal protein L30, ferredoxin-like fold domain"/>
    <property type="match status" value="1"/>
</dbReference>
<dbReference type="PANTHER" id="PTHR11524:SF16">
    <property type="entry name" value="LARGE RIBOSOMAL SUBUNIT PROTEIN UL30"/>
    <property type="match status" value="1"/>
</dbReference>
<keyword evidence="3" id="KW-0687">Ribonucleoprotein</keyword>
<dbReference type="PANTHER" id="PTHR11524">
    <property type="entry name" value="60S RIBOSOMAL PROTEIN L7"/>
    <property type="match status" value="1"/>
</dbReference>
<dbReference type="AlphaFoldDB" id="A0A8T5GF26"/>
<reference evidence="3" key="1">
    <citation type="journal article" date="2021" name="ISME J.">
        <title>Mercury methylation by metabolically versatile and cosmopolitan marine bacteria.</title>
        <authorList>
            <person name="Lin H."/>
            <person name="Ascher D.B."/>
            <person name="Myung Y."/>
            <person name="Lamborg C.H."/>
            <person name="Hallam S.J."/>
            <person name="Gionfriddo C.M."/>
            <person name="Holt K.E."/>
            <person name="Moreau J.W."/>
        </authorList>
    </citation>
    <scope>NUCLEOTIDE SEQUENCE</scope>
    <source>
        <strain evidence="3">SI075_bin30</strain>
    </source>
</reference>
<feature type="domain" description="Large ribosomal subunit protein uL30-like ferredoxin-like fold" evidence="2">
    <location>
        <begin position="2"/>
        <end position="51"/>
    </location>
</feature>
<dbReference type="Gene3D" id="1.10.15.30">
    <property type="match status" value="1"/>
</dbReference>
<evidence type="ECO:0000256" key="1">
    <source>
        <dbReference type="ARBA" id="ARBA00007594"/>
    </source>
</evidence>
<dbReference type="InterPro" id="IPR036919">
    <property type="entry name" value="Ribo_uL30_ferredoxin-like_sf"/>
</dbReference>
<evidence type="ECO:0000313" key="4">
    <source>
        <dbReference type="Proteomes" id="UP000722459"/>
    </source>
</evidence>
<name>A0A8T5GF26_9ARCH</name>
<dbReference type="SUPFAM" id="SSF55129">
    <property type="entry name" value="Ribosomal protein L30p/L7e"/>
    <property type="match status" value="1"/>
</dbReference>
<keyword evidence="3" id="KW-0689">Ribosomal protein</keyword>
<gene>
    <name evidence="3" type="primary">rpl30p</name>
    <name evidence="3" type="ORF">HON47_03505</name>
</gene>
<dbReference type="InterPro" id="IPR016082">
    <property type="entry name" value="Ribosomal_uL30_ferredoxin-like"/>
</dbReference>
<comment type="similarity">
    <text evidence="1">Belongs to the universal ribosomal protein uL30 family.</text>
</comment>